<evidence type="ECO:0000256" key="2">
    <source>
        <dbReference type="HAMAP-Rule" id="MF_00674"/>
    </source>
</evidence>
<dbReference type="GO" id="GO:0003677">
    <property type="term" value="F:DNA binding"/>
    <property type="evidence" value="ECO:0007669"/>
    <property type="project" value="UniProtKB-KW"/>
</dbReference>
<comment type="similarity">
    <text evidence="1 2">Belongs to the UPF0251 family.</text>
</comment>
<keyword evidence="4" id="KW-0238">DNA-binding</keyword>
<accession>A0A1W2EBH1</accession>
<dbReference type="Proteomes" id="UP000192418">
    <property type="component" value="Unassembled WGS sequence"/>
</dbReference>
<feature type="compositionally biased region" description="Gly residues" evidence="3">
    <location>
        <begin position="148"/>
        <end position="176"/>
    </location>
</feature>
<evidence type="ECO:0000313" key="4">
    <source>
        <dbReference type="EMBL" id="SMD07015.1"/>
    </source>
</evidence>
<dbReference type="PANTHER" id="PTHR37478:SF2">
    <property type="entry name" value="UPF0251 PROTEIN TK0562"/>
    <property type="match status" value="1"/>
</dbReference>
<dbReference type="AlphaFoldDB" id="A0A1W2EBH1"/>
<dbReference type="EMBL" id="FWXY01000028">
    <property type="protein sequence ID" value="SMD07015.1"/>
    <property type="molecule type" value="Genomic_DNA"/>
</dbReference>
<dbReference type="STRING" id="1121400.SAMN02746065_12816"/>
<dbReference type="RefSeq" id="WP_084071429.1">
    <property type="nucleotide sequence ID" value="NZ_FWXY01000028.1"/>
</dbReference>
<evidence type="ECO:0000256" key="3">
    <source>
        <dbReference type="SAM" id="MobiDB-lite"/>
    </source>
</evidence>
<dbReference type="InterPro" id="IPR002852">
    <property type="entry name" value="UPF0251"/>
</dbReference>
<proteinExistence type="inferred from homology"/>
<dbReference type="HAMAP" id="MF_00674">
    <property type="entry name" value="UPF0251"/>
    <property type="match status" value="1"/>
</dbReference>
<gene>
    <name evidence="4" type="ORF">SAMN02746065_12816</name>
</gene>
<feature type="compositionally biased region" description="Basic and acidic residues" evidence="3">
    <location>
        <begin position="193"/>
        <end position="202"/>
    </location>
</feature>
<dbReference type="PANTHER" id="PTHR37478">
    <property type="match status" value="1"/>
</dbReference>
<dbReference type="OrthoDB" id="280278at2"/>
<name>A0A1W2EBH1_9BACT</name>
<feature type="compositionally biased region" description="Basic residues" evidence="3">
    <location>
        <begin position="95"/>
        <end position="112"/>
    </location>
</feature>
<evidence type="ECO:0000256" key="1">
    <source>
        <dbReference type="ARBA" id="ARBA00009350"/>
    </source>
</evidence>
<organism evidence="4 5">
    <name type="scientific">Desulfocicer vacuolatum DSM 3385</name>
    <dbReference type="NCBI Taxonomy" id="1121400"/>
    <lineage>
        <taxon>Bacteria</taxon>
        <taxon>Pseudomonadati</taxon>
        <taxon>Thermodesulfobacteriota</taxon>
        <taxon>Desulfobacteria</taxon>
        <taxon>Desulfobacterales</taxon>
        <taxon>Desulfobacteraceae</taxon>
        <taxon>Desulfocicer</taxon>
    </lineage>
</organism>
<dbReference type="Pfam" id="PF02001">
    <property type="entry name" value="DUF134"/>
    <property type="match status" value="1"/>
</dbReference>
<feature type="region of interest" description="Disordered" evidence="3">
    <location>
        <begin position="1"/>
        <end position="23"/>
    </location>
</feature>
<feature type="region of interest" description="Disordered" evidence="3">
    <location>
        <begin position="95"/>
        <end position="202"/>
    </location>
</feature>
<keyword evidence="5" id="KW-1185">Reference proteome</keyword>
<protein>
    <recommendedName>
        <fullName evidence="2">UPF0251 protein SAMN02746065_12816</fullName>
    </recommendedName>
</protein>
<reference evidence="4 5" key="1">
    <citation type="submission" date="2017-04" db="EMBL/GenBank/DDBJ databases">
        <authorList>
            <person name="Afonso C.L."/>
            <person name="Miller P.J."/>
            <person name="Scott M.A."/>
            <person name="Spackman E."/>
            <person name="Goraichik I."/>
            <person name="Dimitrov K.M."/>
            <person name="Suarez D.L."/>
            <person name="Swayne D.E."/>
        </authorList>
    </citation>
    <scope>NUCLEOTIDE SEQUENCE [LARGE SCALE GENOMIC DNA]</scope>
    <source>
        <strain evidence="4 5">DSM 3385</strain>
    </source>
</reference>
<evidence type="ECO:0000313" key="5">
    <source>
        <dbReference type="Proteomes" id="UP000192418"/>
    </source>
</evidence>
<sequence length="202" mass="21016">MPRPKHPRTIHAPPGVDGFKPRGAGQNKEIILSVEEFEAIRLVDFEGLDQTRGAALMGISRQTFGRVLKSGRFILSKALVKGLHLKVEGGCYKIRGNRHGKGNGRGKQRHQKGAIDPITPQATSSGGNVMVENNKAKGQKNTTSPRGSGAGQGTGQGRGTGQGMGRGRGVGGGKGDGSCRRRDGGMGRGLGGGKRDGSRGGK</sequence>